<organism evidence="3 4">
    <name type="scientific">Helicostylum pulchrum</name>
    <dbReference type="NCBI Taxonomy" id="562976"/>
    <lineage>
        <taxon>Eukaryota</taxon>
        <taxon>Fungi</taxon>
        <taxon>Fungi incertae sedis</taxon>
        <taxon>Mucoromycota</taxon>
        <taxon>Mucoromycotina</taxon>
        <taxon>Mucoromycetes</taxon>
        <taxon>Mucorales</taxon>
        <taxon>Mucorineae</taxon>
        <taxon>Mucoraceae</taxon>
        <taxon>Helicostylum</taxon>
    </lineage>
</organism>
<keyword evidence="2" id="KW-0732">Signal</keyword>
<feature type="compositionally biased region" description="Basic and acidic residues" evidence="1">
    <location>
        <begin position="28"/>
        <end position="45"/>
    </location>
</feature>
<evidence type="ECO:0000256" key="1">
    <source>
        <dbReference type="SAM" id="MobiDB-lite"/>
    </source>
</evidence>
<feature type="signal peptide" evidence="2">
    <location>
        <begin position="1"/>
        <end position="25"/>
    </location>
</feature>
<dbReference type="EMBL" id="BAABUJ010000033">
    <property type="protein sequence ID" value="GAA5804176.1"/>
    <property type="molecule type" value="Genomic_DNA"/>
</dbReference>
<accession>A0ABP9YB37</accession>
<keyword evidence="4" id="KW-1185">Reference proteome</keyword>
<feature type="chain" id="PRO_5045667674" evidence="2">
    <location>
        <begin position="26"/>
        <end position="183"/>
    </location>
</feature>
<comment type="caution">
    <text evidence="3">The sequence shown here is derived from an EMBL/GenBank/DDBJ whole genome shotgun (WGS) entry which is preliminary data.</text>
</comment>
<gene>
    <name evidence="3" type="ORF">HPULCUR_009663</name>
</gene>
<sequence length="183" mass="19811">MKFSNTKLALFLTLVVCLMVSKSLAHHHDKDCNHDKEDSNDKDDNNNWDNENDSDNDKNGQDWGDRNDGQSDWSSGTTSSTYGRPNTWLGSEWPVPTNSNGEIQSSVYYPSGSVPTGDSSSSYGYPSDRTPNVVTVTLTRVITETSFPTGVKSEPLVGSTASTKSVGVPVVLAAILFAIMILA</sequence>
<proteinExistence type="predicted"/>
<evidence type="ECO:0000313" key="3">
    <source>
        <dbReference type="EMBL" id="GAA5804176.1"/>
    </source>
</evidence>
<name>A0ABP9YB37_9FUNG</name>
<evidence type="ECO:0000313" key="4">
    <source>
        <dbReference type="Proteomes" id="UP001476247"/>
    </source>
</evidence>
<feature type="region of interest" description="Disordered" evidence="1">
    <location>
        <begin position="28"/>
        <end position="128"/>
    </location>
</feature>
<protein>
    <submittedName>
        <fullName evidence="3">Uncharacterized protein</fullName>
    </submittedName>
</protein>
<evidence type="ECO:0000256" key="2">
    <source>
        <dbReference type="SAM" id="SignalP"/>
    </source>
</evidence>
<dbReference type="Proteomes" id="UP001476247">
    <property type="component" value="Unassembled WGS sequence"/>
</dbReference>
<feature type="compositionally biased region" description="Basic and acidic residues" evidence="1">
    <location>
        <begin position="55"/>
        <end position="69"/>
    </location>
</feature>
<feature type="compositionally biased region" description="Polar residues" evidence="1">
    <location>
        <begin position="96"/>
        <end position="108"/>
    </location>
</feature>
<feature type="compositionally biased region" description="Polar residues" evidence="1">
    <location>
        <begin position="70"/>
        <end position="84"/>
    </location>
</feature>
<feature type="compositionally biased region" description="Low complexity" evidence="1">
    <location>
        <begin position="111"/>
        <end position="128"/>
    </location>
</feature>
<reference evidence="3 4" key="1">
    <citation type="submission" date="2024-04" db="EMBL/GenBank/DDBJ databases">
        <title>genome sequences of Mucor flavus KT1a and Helicostylum pulchrum KT1b strains isolation_sourced from the surface of a dry-aged beef.</title>
        <authorList>
            <person name="Toyotome T."/>
            <person name="Hosono M."/>
            <person name="Torimaru M."/>
            <person name="Fukuda K."/>
            <person name="Mikami N."/>
        </authorList>
    </citation>
    <scope>NUCLEOTIDE SEQUENCE [LARGE SCALE GENOMIC DNA]</scope>
    <source>
        <strain evidence="3 4">KT1b</strain>
    </source>
</reference>